<dbReference type="EMBL" id="CAFBMX010000011">
    <property type="protein sequence ID" value="CAB4942840.1"/>
    <property type="molecule type" value="Genomic_DNA"/>
</dbReference>
<evidence type="ECO:0000313" key="4">
    <source>
        <dbReference type="EMBL" id="CAB4942840.1"/>
    </source>
</evidence>
<evidence type="ECO:0000256" key="2">
    <source>
        <dbReference type="ARBA" id="ARBA00022801"/>
    </source>
</evidence>
<dbReference type="InterPro" id="IPR011650">
    <property type="entry name" value="Peptidase_M20_dimer"/>
</dbReference>
<keyword evidence="1" id="KW-0479">Metal-binding</keyword>
<dbReference type="GO" id="GO:0046872">
    <property type="term" value="F:metal ion binding"/>
    <property type="evidence" value="ECO:0007669"/>
    <property type="project" value="UniProtKB-KW"/>
</dbReference>
<dbReference type="InterPro" id="IPR002933">
    <property type="entry name" value="Peptidase_M20"/>
</dbReference>
<dbReference type="Pfam" id="PF07687">
    <property type="entry name" value="M20_dimer"/>
    <property type="match status" value="1"/>
</dbReference>
<dbReference type="SUPFAM" id="SSF53187">
    <property type="entry name" value="Zn-dependent exopeptidases"/>
    <property type="match status" value="1"/>
</dbReference>
<name>A0A6J7JHD2_9ZZZZ</name>
<dbReference type="Pfam" id="PF01546">
    <property type="entry name" value="Peptidase_M20"/>
    <property type="match status" value="1"/>
</dbReference>
<keyword evidence="2" id="KW-0378">Hydrolase</keyword>
<evidence type="ECO:0000259" key="3">
    <source>
        <dbReference type="Pfam" id="PF07687"/>
    </source>
</evidence>
<reference evidence="4" key="1">
    <citation type="submission" date="2020-05" db="EMBL/GenBank/DDBJ databases">
        <authorList>
            <person name="Chiriac C."/>
            <person name="Salcher M."/>
            <person name="Ghai R."/>
            <person name="Kavagutti S V."/>
        </authorList>
    </citation>
    <scope>NUCLEOTIDE SEQUENCE</scope>
</reference>
<proteinExistence type="predicted"/>
<evidence type="ECO:0000256" key="1">
    <source>
        <dbReference type="ARBA" id="ARBA00022723"/>
    </source>
</evidence>
<dbReference type="InterPro" id="IPR050072">
    <property type="entry name" value="Peptidase_M20A"/>
</dbReference>
<dbReference type="AlphaFoldDB" id="A0A6J7JHD2"/>
<organism evidence="4">
    <name type="scientific">freshwater metagenome</name>
    <dbReference type="NCBI Taxonomy" id="449393"/>
    <lineage>
        <taxon>unclassified sequences</taxon>
        <taxon>metagenomes</taxon>
        <taxon>ecological metagenomes</taxon>
    </lineage>
</organism>
<protein>
    <submittedName>
        <fullName evidence="4">Unannotated protein</fullName>
    </submittedName>
</protein>
<dbReference type="GO" id="GO:0016787">
    <property type="term" value="F:hydrolase activity"/>
    <property type="evidence" value="ECO:0007669"/>
    <property type="project" value="UniProtKB-KW"/>
</dbReference>
<gene>
    <name evidence="4" type="ORF">UFOPK3674_01930</name>
</gene>
<dbReference type="SUPFAM" id="SSF55031">
    <property type="entry name" value="Bacterial exopeptidase dimerisation domain"/>
    <property type="match status" value="1"/>
</dbReference>
<dbReference type="Gene3D" id="3.40.630.10">
    <property type="entry name" value="Zn peptidases"/>
    <property type="match status" value="1"/>
</dbReference>
<dbReference type="InterPro" id="IPR036264">
    <property type="entry name" value="Bact_exopeptidase_dim_dom"/>
</dbReference>
<sequence>MDEQALATRLMAYDTSRPEGIRVAAEFVRGWLEARDIPVTTIDHHGLPVLIAQVGPDAGPDVILHGHLDVVPAFDHQFIPQLDGDRLIGRGAYDMKGGLAAMLFALVDAQAQDAVRVRLVCVPDEESEDVDNRATDVLVADGTLTADFAITGEPTDLHIGIQAKGVLALRVEVTGTAAHGSTPWLGDNAILKAHDVFRRIETLPFSRESSDLFDRPSINLARIMGGDAFNKVPDRCAMDVDIRYLPGQDAAAIREQIEALPDATIVRSFHRSPALVERTNPYVLALRDAVSRSLEGEALSIGRDGASDAIAFLEAGIPAVEFGPIGAGHHGPEEWVSAASLVRYRRALGDFIALLPKHLGG</sequence>
<dbReference type="Gene3D" id="3.30.70.360">
    <property type="match status" value="1"/>
</dbReference>
<dbReference type="PANTHER" id="PTHR43808">
    <property type="entry name" value="ACETYLORNITHINE DEACETYLASE"/>
    <property type="match status" value="1"/>
</dbReference>
<accession>A0A6J7JHD2</accession>
<feature type="domain" description="Peptidase M20 dimerisation" evidence="3">
    <location>
        <begin position="163"/>
        <end position="261"/>
    </location>
</feature>